<name>A0A1G4BD33_9PEZI</name>
<keyword evidence="3" id="KW-1185">Reference proteome</keyword>
<dbReference type="EMBL" id="MJBS01000037">
    <property type="protein sequence ID" value="OHE99304.1"/>
    <property type="molecule type" value="Genomic_DNA"/>
</dbReference>
<comment type="caution">
    <text evidence="2">The sequence shown here is derived from an EMBL/GenBank/DDBJ whole genome shotgun (WGS) entry which is preliminary data.</text>
</comment>
<protein>
    <submittedName>
        <fullName evidence="2">Uncharacterized protein</fullName>
    </submittedName>
</protein>
<sequence>MLLRRPDEMASRQGAAKTQLARQRGSGDDTRQETGIRTRLCVVRATDAEKVEDAAPGIQDYNRRETGTLETYQVWRARGSSDDDIAAGVRHLRPAIVFGRKFRSLEHMGEVCCNPCLNGLTDFDCAPEVQVEIPSQ</sequence>
<dbReference type="AlphaFoldDB" id="A0A1G4BD33"/>
<gene>
    <name evidence="2" type="ORF">CORC01_05345</name>
</gene>
<accession>A0A1G4BD33</accession>
<feature type="region of interest" description="Disordered" evidence="1">
    <location>
        <begin position="1"/>
        <end position="33"/>
    </location>
</feature>
<dbReference type="RefSeq" id="XP_022476453.1">
    <property type="nucleotide sequence ID" value="XM_022616988.1"/>
</dbReference>
<reference evidence="2 3" key="1">
    <citation type="submission" date="2016-09" db="EMBL/GenBank/DDBJ databases">
        <authorList>
            <person name="Capua I."/>
            <person name="De Benedictis P."/>
            <person name="Joannis T."/>
            <person name="Lombin L.H."/>
            <person name="Cattoli G."/>
        </authorList>
    </citation>
    <scope>NUCLEOTIDE SEQUENCE [LARGE SCALE GENOMIC DNA]</scope>
    <source>
        <strain evidence="2 3">IMI 309357</strain>
    </source>
</reference>
<dbReference type="GeneID" id="34558498"/>
<evidence type="ECO:0000313" key="3">
    <source>
        <dbReference type="Proteomes" id="UP000176998"/>
    </source>
</evidence>
<proteinExistence type="predicted"/>
<dbReference type="Proteomes" id="UP000176998">
    <property type="component" value="Unassembled WGS sequence"/>
</dbReference>
<evidence type="ECO:0000256" key="1">
    <source>
        <dbReference type="SAM" id="MobiDB-lite"/>
    </source>
</evidence>
<feature type="compositionally biased region" description="Basic and acidic residues" evidence="1">
    <location>
        <begin position="1"/>
        <end position="10"/>
    </location>
</feature>
<evidence type="ECO:0000313" key="2">
    <source>
        <dbReference type="EMBL" id="OHE99304.1"/>
    </source>
</evidence>
<organism evidence="2 3">
    <name type="scientific">Colletotrichum orchidophilum</name>
    <dbReference type="NCBI Taxonomy" id="1209926"/>
    <lineage>
        <taxon>Eukaryota</taxon>
        <taxon>Fungi</taxon>
        <taxon>Dikarya</taxon>
        <taxon>Ascomycota</taxon>
        <taxon>Pezizomycotina</taxon>
        <taxon>Sordariomycetes</taxon>
        <taxon>Hypocreomycetidae</taxon>
        <taxon>Glomerellales</taxon>
        <taxon>Glomerellaceae</taxon>
        <taxon>Colletotrichum</taxon>
    </lineage>
</organism>